<accession>A0A2T7PLN5</accession>
<dbReference type="Proteomes" id="UP000245119">
    <property type="component" value="Linkage Group LG3"/>
</dbReference>
<name>A0A2T7PLN5_POMCA</name>
<dbReference type="AlphaFoldDB" id="A0A2T7PLN5"/>
<sequence>MTAPLRIVSMTKQVGDVGNHHILQTITETSHSARPACMHRQLPMDNLRLLLPADGSRSTEETVGRLHGADSGADASEREDVVRIRHVGRHGWDGRLQIHRPNPRLSNLLLQQNLPEQREGWPATLGRTVSQKMVKNWFHILSDRRLPAMRSHKTASKDSVTGSRKCRNIKTEAMQQVVCEAARYPSDVQPSTGSDE</sequence>
<dbReference type="EMBL" id="PZQS01000003">
    <property type="protein sequence ID" value="PVD34345.1"/>
    <property type="molecule type" value="Genomic_DNA"/>
</dbReference>
<gene>
    <name evidence="1" type="ORF">C0Q70_05616</name>
</gene>
<protein>
    <submittedName>
        <fullName evidence="1">Uncharacterized protein</fullName>
    </submittedName>
</protein>
<organism evidence="1 2">
    <name type="scientific">Pomacea canaliculata</name>
    <name type="common">Golden apple snail</name>
    <dbReference type="NCBI Taxonomy" id="400727"/>
    <lineage>
        <taxon>Eukaryota</taxon>
        <taxon>Metazoa</taxon>
        <taxon>Spiralia</taxon>
        <taxon>Lophotrochozoa</taxon>
        <taxon>Mollusca</taxon>
        <taxon>Gastropoda</taxon>
        <taxon>Caenogastropoda</taxon>
        <taxon>Architaenioglossa</taxon>
        <taxon>Ampullarioidea</taxon>
        <taxon>Ampullariidae</taxon>
        <taxon>Pomacea</taxon>
    </lineage>
</organism>
<proteinExistence type="predicted"/>
<reference evidence="1 2" key="1">
    <citation type="submission" date="2018-04" db="EMBL/GenBank/DDBJ databases">
        <title>The genome of golden apple snail Pomacea canaliculata provides insight into stress tolerance and invasive adaptation.</title>
        <authorList>
            <person name="Liu C."/>
            <person name="Liu B."/>
            <person name="Ren Y."/>
            <person name="Zhang Y."/>
            <person name="Wang H."/>
            <person name="Li S."/>
            <person name="Jiang F."/>
            <person name="Yin L."/>
            <person name="Zhang G."/>
            <person name="Qian W."/>
            <person name="Fan W."/>
        </authorList>
    </citation>
    <scope>NUCLEOTIDE SEQUENCE [LARGE SCALE GENOMIC DNA]</scope>
    <source>
        <strain evidence="1">SZHN2017</strain>
        <tissue evidence="1">Muscle</tissue>
    </source>
</reference>
<comment type="caution">
    <text evidence="1">The sequence shown here is derived from an EMBL/GenBank/DDBJ whole genome shotgun (WGS) entry which is preliminary data.</text>
</comment>
<keyword evidence="2" id="KW-1185">Reference proteome</keyword>
<evidence type="ECO:0000313" key="2">
    <source>
        <dbReference type="Proteomes" id="UP000245119"/>
    </source>
</evidence>
<evidence type="ECO:0000313" key="1">
    <source>
        <dbReference type="EMBL" id="PVD34345.1"/>
    </source>
</evidence>